<evidence type="ECO:0000313" key="4">
    <source>
        <dbReference type="Proteomes" id="UP000266340"/>
    </source>
</evidence>
<dbReference type="AlphaFoldDB" id="A0A398CRZ5"/>
<comment type="caution">
    <text evidence="3">The sequence shown here is derived from an EMBL/GenBank/DDBJ whole genome shotgun (WGS) entry which is preliminary data.</text>
</comment>
<name>A0A398CRZ5_9BACL</name>
<dbReference type="GO" id="GO:0051607">
    <property type="term" value="P:defense response to virus"/>
    <property type="evidence" value="ECO:0007669"/>
    <property type="project" value="UniProtKB-KW"/>
</dbReference>
<dbReference type="EMBL" id="QXJM01000007">
    <property type="protein sequence ID" value="RIE05375.1"/>
    <property type="molecule type" value="Genomic_DNA"/>
</dbReference>
<evidence type="ECO:0000313" key="3">
    <source>
        <dbReference type="EMBL" id="RIE05375.1"/>
    </source>
</evidence>
<sequence length="370" mass="41555">MVMPGYWPIIGLCQYRIQDGAKALWIEKMALGWLFGELNPGGIAMVKNGKMYFFHCLSPVHIGAGQGIGDIELPIVRERTTEWPYVPGSSVKGVHRRYYKRLEEGNKANGITSAWTDAVFGRSGDKDMDDSNGIDEGNAGALVFTDSRILAFPVASVQGVFAYVTSPMALRRIVQDSKAIDLDMPDPGISQLQEVLDKDPKAAFKCPRSKLVVPGGEANDKEIWLDEFQFEAQYDLEPLAEWADWAAWQLFPEREMEIERSNWIRRLVVVSDEAFHYFVTMCCEITPRIRLKQETKTVEKGALWKEEYIPSEAILYGLVWCDKVYASGTELSPDEVLRNLHGNVPLQLGANVSVGKGRVRYLLTGEAAKR</sequence>
<dbReference type="InterPro" id="IPR013410">
    <property type="entry name" value="CRISPR-assoc_RAMP_Cmr4"/>
</dbReference>
<gene>
    <name evidence="3" type="primary">cmr4</name>
    <name evidence="3" type="ORF">D3H35_00895</name>
</gene>
<dbReference type="PANTHER" id="PTHR36700:SF1">
    <property type="entry name" value="CRISPR SYSTEM CMR SUBUNIT CMR4"/>
    <property type="match status" value="1"/>
</dbReference>
<evidence type="ECO:0000259" key="2">
    <source>
        <dbReference type="Pfam" id="PF03787"/>
    </source>
</evidence>
<dbReference type="InterPro" id="IPR005537">
    <property type="entry name" value="RAMP_III_fam"/>
</dbReference>
<evidence type="ECO:0000256" key="1">
    <source>
        <dbReference type="ARBA" id="ARBA00023118"/>
    </source>
</evidence>
<proteinExistence type="predicted"/>
<keyword evidence="1" id="KW-0051">Antiviral defense</keyword>
<organism evidence="3 4">
    <name type="scientific">Cohnella faecalis</name>
    <dbReference type="NCBI Taxonomy" id="2315694"/>
    <lineage>
        <taxon>Bacteria</taxon>
        <taxon>Bacillati</taxon>
        <taxon>Bacillota</taxon>
        <taxon>Bacilli</taxon>
        <taxon>Bacillales</taxon>
        <taxon>Paenibacillaceae</taxon>
        <taxon>Cohnella</taxon>
    </lineage>
</organism>
<dbReference type="PANTHER" id="PTHR36700">
    <property type="entry name" value="CRISPR SYSTEM CMR SUBUNIT CMR4"/>
    <property type="match status" value="1"/>
</dbReference>
<dbReference type="NCBIfam" id="TIGR02580">
    <property type="entry name" value="cas_RAMP_Cmr4"/>
    <property type="match status" value="1"/>
</dbReference>
<feature type="domain" description="CRISPR type III-associated protein" evidence="2">
    <location>
        <begin position="54"/>
        <end position="360"/>
    </location>
</feature>
<protein>
    <submittedName>
        <fullName evidence="3">Type III-B CRISPR module RAMP protein Cmr4</fullName>
    </submittedName>
</protein>
<dbReference type="Pfam" id="PF03787">
    <property type="entry name" value="RAMPs"/>
    <property type="match status" value="1"/>
</dbReference>
<keyword evidence="4" id="KW-1185">Reference proteome</keyword>
<reference evidence="3 4" key="1">
    <citation type="submission" date="2018-09" db="EMBL/GenBank/DDBJ databases">
        <title>Cohnella cavernae sp. nov., isolated from a karst cave.</title>
        <authorList>
            <person name="Zhu H."/>
        </authorList>
    </citation>
    <scope>NUCLEOTIDE SEQUENCE [LARGE SCALE GENOMIC DNA]</scope>
    <source>
        <strain evidence="3 4">K2E09-144</strain>
    </source>
</reference>
<accession>A0A398CRZ5</accession>
<dbReference type="Proteomes" id="UP000266340">
    <property type="component" value="Unassembled WGS sequence"/>
</dbReference>